<feature type="compositionally biased region" description="Basic and acidic residues" evidence="1">
    <location>
        <begin position="68"/>
        <end position="78"/>
    </location>
</feature>
<dbReference type="SMART" id="SM01325">
    <property type="entry name" value="DUF3160"/>
    <property type="match status" value="1"/>
</dbReference>
<evidence type="ECO:0000313" key="2">
    <source>
        <dbReference type="EMBL" id="SKC81102.1"/>
    </source>
</evidence>
<name>A0A1T5LYR8_9FIRM</name>
<gene>
    <name evidence="2" type="ORF">SAMN02194393_03546</name>
</gene>
<feature type="region of interest" description="Disordered" evidence="1">
    <location>
        <begin position="58"/>
        <end position="78"/>
    </location>
</feature>
<protein>
    <recommendedName>
        <fullName evidence="4">YARHG domain-containing protein</fullName>
    </recommendedName>
</protein>
<evidence type="ECO:0000313" key="3">
    <source>
        <dbReference type="Proteomes" id="UP000190285"/>
    </source>
</evidence>
<dbReference type="InterPro" id="IPR022601">
    <property type="entry name" value="DUF3160"/>
</dbReference>
<dbReference type="RefSeq" id="WP_079493364.1">
    <property type="nucleotide sequence ID" value="NZ_FUZT01000009.1"/>
</dbReference>
<dbReference type="AlphaFoldDB" id="A0A1T5LYR8"/>
<reference evidence="2 3" key="1">
    <citation type="submission" date="2017-02" db="EMBL/GenBank/DDBJ databases">
        <authorList>
            <person name="Peterson S.W."/>
        </authorList>
    </citation>
    <scope>NUCLEOTIDE SEQUENCE [LARGE SCALE GENOMIC DNA]</scope>
    <source>
        <strain evidence="2 3">M1</strain>
    </source>
</reference>
<evidence type="ECO:0008006" key="4">
    <source>
        <dbReference type="Google" id="ProtNLM"/>
    </source>
</evidence>
<dbReference type="Pfam" id="PF11369">
    <property type="entry name" value="DUF3160"/>
    <property type="match status" value="1"/>
</dbReference>
<dbReference type="PROSITE" id="PS51257">
    <property type="entry name" value="PROKAR_LIPOPROTEIN"/>
    <property type="match status" value="1"/>
</dbReference>
<organism evidence="2 3">
    <name type="scientific">Maledivibacter halophilus</name>
    <dbReference type="NCBI Taxonomy" id="36842"/>
    <lineage>
        <taxon>Bacteria</taxon>
        <taxon>Bacillati</taxon>
        <taxon>Bacillota</taxon>
        <taxon>Clostridia</taxon>
        <taxon>Peptostreptococcales</taxon>
        <taxon>Caminicellaceae</taxon>
        <taxon>Maledivibacter</taxon>
    </lineage>
</organism>
<proteinExistence type="predicted"/>
<dbReference type="EMBL" id="FUZT01000009">
    <property type="protein sequence ID" value="SKC81102.1"/>
    <property type="molecule type" value="Genomic_DNA"/>
</dbReference>
<dbReference type="STRING" id="36842.SAMN02194393_03546"/>
<accession>A0A1T5LYR8</accession>
<dbReference type="OrthoDB" id="353549at2"/>
<evidence type="ECO:0000256" key="1">
    <source>
        <dbReference type="SAM" id="MobiDB-lite"/>
    </source>
</evidence>
<dbReference type="Proteomes" id="UP000190285">
    <property type="component" value="Unassembled WGS sequence"/>
</dbReference>
<sequence>MRIRKISIYFLCVVYVFVTVFGTVGCANNKDTVRQRLEEFETENINYEAGKIEEEALNSEENNVDEESVIREEEKDNDDFIKEERGEKGESKLGLLKFTSQKDRKVIDVPYEAINIEPKAKSYTVMEDLSNVINVDSFGEFSPEQKKLLAKNGFVVNPTKEEQLFYIYEKNEYKKIPSFITTDSVLQVYHIFYDYSLRLLEKEKLLGFVEELTESMLNKSILLFDEINNEEIKNAQLKNIAYFGAAALCLEKDLPKDMPEEAREMALAEYELIKEQAGFKKSKIFPYKLDYSQYKPRGHYTRNDDFKRYFKAMMWYGQAPFPLYKVDENNNEVRNIEQTLQALLITYSVFLNNDKEDDITLWENIYDPTVFYVGTADDLNIYHYKDLLINVYGENPDINQLNDGEKLDKLYLEAKELPEPQIKAKYTDVDTPVGKQFRLMGQRYIPDSEIIQKLVEPINRPIPSGLDVMGVLGSDRAYDIQINHYHEDKKSPRYIDIFNKLKTEFNELNEEKWRGNMYYGWLWTLKGLLKEFKDGYPSFMTNKAWTDKSLSTALGSWAQLKHDTILYGKQSGVECGGGEEPPQVKGYVEPNIEVYNKLLWLTKYSRENLKQRDMLIETMESKMQRFEDLLQFLINCSVKELNNEELNSDEYYQLLVYGGLLEYLTSSFAGDGMRWFEITSETDKNMAVIADIHTIAPNEFSDGGYFEVGVGPAYEIYVVVPIGGELYLTRGAVFSYFEFDYTHRLTDEEWQKTIKENIMPQQPDWMDSFIKRGKEEIPAPAEPYSTGC</sequence>
<keyword evidence="3" id="KW-1185">Reference proteome</keyword>
<feature type="compositionally biased region" description="Acidic residues" evidence="1">
    <location>
        <begin position="58"/>
        <end position="67"/>
    </location>
</feature>